<evidence type="ECO:0000313" key="3">
    <source>
        <dbReference type="Proteomes" id="UP000708148"/>
    </source>
</evidence>
<sequence length="386" mass="42812">MSNAIICGDWPEVGNALLQLLLERHAALPSQVEADILVLSHNFYRRCQYVEGIDVLLELAGSRIEVYASEKNYSALVKIILGLGLYEGFRKPLDLLVQHNQLELLLKECQLTGDDARALRAAVLRSIDLHRPNDVLALDLVHKHFDVHVDIAHGLKKQALAKLEGYVKQRSNTRLLLGAMELLLMAAMEYSAADCCVAAARCSAMVALVAQQICLPERQWVLLSDSQCRKVLPKLPNIGEALVVARGYKFSSPQDWVLTLWEHMLEVASQFRVPLGVLSGRMDAMQSFAQGVQREAVFSEDQLEQIAQMYVDQRGQRSGYVLGRVNKAVLASCMLEFLRSIPDCQQRLALSQRIGGDEMAALVKECLTILDAELPSLPQADGNGVL</sequence>
<keyword evidence="3" id="KW-1185">Reference proteome</keyword>
<dbReference type="AlphaFoldDB" id="A0A8S1J5K1"/>
<dbReference type="InterPro" id="IPR028107">
    <property type="entry name" value="Spatacsin_C_dom"/>
</dbReference>
<dbReference type="PANTHER" id="PTHR13650:SF0">
    <property type="entry name" value="SPATACSIN"/>
    <property type="match status" value="1"/>
</dbReference>
<protein>
    <recommendedName>
        <fullName evidence="1">Spatacsin C-terminal domain-containing protein</fullName>
    </recommendedName>
</protein>
<dbReference type="GO" id="GO:0005737">
    <property type="term" value="C:cytoplasm"/>
    <property type="evidence" value="ECO:0007669"/>
    <property type="project" value="TreeGrafter"/>
</dbReference>
<proteinExistence type="predicted"/>
<feature type="domain" description="Spatacsin C-terminal" evidence="1">
    <location>
        <begin position="13"/>
        <end position="266"/>
    </location>
</feature>
<dbReference type="EMBL" id="CAJHUC010000886">
    <property type="protein sequence ID" value="CAD7698787.1"/>
    <property type="molecule type" value="Genomic_DNA"/>
</dbReference>
<evidence type="ECO:0000259" key="1">
    <source>
        <dbReference type="Pfam" id="PF14649"/>
    </source>
</evidence>
<reference evidence="2" key="1">
    <citation type="submission" date="2020-12" db="EMBL/GenBank/DDBJ databases">
        <authorList>
            <person name="Iha C."/>
        </authorList>
    </citation>
    <scope>NUCLEOTIDE SEQUENCE</scope>
</reference>
<dbReference type="Proteomes" id="UP000708148">
    <property type="component" value="Unassembled WGS sequence"/>
</dbReference>
<dbReference type="Pfam" id="PF14649">
    <property type="entry name" value="Spatacsin_C"/>
    <property type="match status" value="1"/>
</dbReference>
<accession>A0A8S1J5K1</accession>
<dbReference type="PANTHER" id="PTHR13650">
    <property type="entry name" value="SPATACSIN"/>
    <property type="match status" value="1"/>
</dbReference>
<name>A0A8S1J5K1_9CHLO</name>
<comment type="caution">
    <text evidence="2">The sequence shown here is derived from an EMBL/GenBank/DDBJ whole genome shotgun (WGS) entry which is preliminary data.</text>
</comment>
<gene>
    <name evidence="2" type="ORF">OSTQU699_LOCUS4146</name>
</gene>
<organism evidence="2 3">
    <name type="scientific">Ostreobium quekettii</name>
    <dbReference type="NCBI Taxonomy" id="121088"/>
    <lineage>
        <taxon>Eukaryota</taxon>
        <taxon>Viridiplantae</taxon>
        <taxon>Chlorophyta</taxon>
        <taxon>core chlorophytes</taxon>
        <taxon>Ulvophyceae</taxon>
        <taxon>TCBD clade</taxon>
        <taxon>Bryopsidales</taxon>
        <taxon>Ostreobineae</taxon>
        <taxon>Ostreobiaceae</taxon>
        <taxon>Ostreobium</taxon>
    </lineage>
</organism>
<dbReference type="OrthoDB" id="2018754at2759"/>
<evidence type="ECO:0000313" key="2">
    <source>
        <dbReference type="EMBL" id="CAD7698787.1"/>
    </source>
</evidence>
<dbReference type="InterPro" id="IPR028103">
    <property type="entry name" value="Spatacsin"/>
</dbReference>